<comment type="subcellular location">
    <subcellularLocation>
        <location evidence="1">Cytoplasm</location>
    </subcellularLocation>
</comment>
<proteinExistence type="inferred from homology"/>
<dbReference type="Pfam" id="PF26034">
    <property type="entry name" value="PHAT_SMAUG"/>
    <property type="match status" value="1"/>
</dbReference>
<accession>A0AAD9VAZ4</accession>
<feature type="region of interest" description="Disordered" evidence="5">
    <location>
        <begin position="203"/>
        <end position="255"/>
    </location>
</feature>
<evidence type="ECO:0000256" key="5">
    <source>
        <dbReference type="SAM" id="MobiDB-lite"/>
    </source>
</evidence>
<evidence type="ECO:0000256" key="4">
    <source>
        <dbReference type="ARBA" id="ARBA00022884"/>
    </source>
</evidence>
<evidence type="ECO:0000256" key="3">
    <source>
        <dbReference type="ARBA" id="ARBA00022490"/>
    </source>
</evidence>
<dbReference type="GO" id="GO:0000932">
    <property type="term" value="C:P-body"/>
    <property type="evidence" value="ECO:0007669"/>
    <property type="project" value="TreeGrafter"/>
</dbReference>
<dbReference type="InterPro" id="IPR001660">
    <property type="entry name" value="SAM"/>
</dbReference>
<evidence type="ECO:0000313" key="8">
    <source>
        <dbReference type="Proteomes" id="UP001249851"/>
    </source>
</evidence>
<feature type="region of interest" description="Disordered" evidence="5">
    <location>
        <begin position="453"/>
        <end position="522"/>
    </location>
</feature>
<keyword evidence="8" id="KW-1185">Reference proteome</keyword>
<reference evidence="7" key="2">
    <citation type="journal article" date="2023" name="Science">
        <title>Genomic signatures of disease resistance in endangered staghorn corals.</title>
        <authorList>
            <person name="Vollmer S.V."/>
            <person name="Selwyn J.D."/>
            <person name="Despard B.A."/>
            <person name="Roesel C.L."/>
        </authorList>
    </citation>
    <scope>NUCLEOTIDE SEQUENCE</scope>
    <source>
        <strain evidence="7">K2</strain>
    </source>
</reference>
<feature type="compositionally biased region" description="Basic and acidic residues" evidence="5">
    <location>
        <begin position="245"/>
        <end position="255"/>
    </location>
</feature>
<dbReference type="InterPro" id="IPR037093">
    <property type="entry name" value="PHAT_dom_sf"/>
</dbReference>
<dbReference type="Pfam" id="PF00536">
    <property type="entry name" value="SAM_1"/>
    <property type="match status" value="1"/>
</dbReference>
<dbReference type="Proteomes" id="UP001249851">
    <property type="component" value="Unassembled WGS sequence"/>
</dbReference>
<dbReference type="AlphaFoldDB" id="A0AAD9VAZ4"/>
<name>A0AAD9VAZ4_ACRCE</name>
<dbReference type="InterPro" id="IPR058599">
    <property type="entry name" value="PHAT_Smg/ZCCHC2-like"/>
</dbReference>
<organism evidence="7 8">
    <name type="scientific">Acropora cervicornis</name>
    <name type="common">Staghorn coral</name>
    <dbReference type="NCBI Taxonomy" id="6130"/>
    <lineage>
        <taxon>Eukaryota</taxon>
        <taxon>Metazoa</taxon>
        <taxon>Cnidaria</taxon>
        <taxon>Anthozoa</taxon>
        <taxon>Hexacorallia</taxon>
        <taxon>Scleractinia</taxon>
        <taxon>Astrocoeniina</taxon>
        <taxon>Acroporidae</taxon>
        <taxon>Acropora</taxon>
    </lineage>
</organism>
<feature type="compositionally biased region" description="Polar residues" evidence="5">
    <location>
        <begin position="496"/>
        <end position="518"/>
    </location>
</feature>
<protein>
    <submittedName>
        <fullName evidence="7">Protein Smaug-like protein 1</fullName>
    </submittedName>
</protein>
<evidence type="ECO:0000259" key="6">
    <source>
        <dbReference type="SMART" id="SM00454"/>
    </source>
</evidence>
<dbReference type="Gene3D" id="1.25.40.170">
    <property type="entry name" value="Smaug, PHAT domain"/>
    <property type="match status" value="1"/>
</dbReference>
<dbReference type="GO" id="GO:0030371">
    <property type="term" value="F:translation repressor activity"/>
    <property type="evidence" value="ECO:0007669"/>
    <property type="project" value="InterPro"/>
</dbReference>
<evidence type="ECO:0000256" key="1">
    <source>
        <dbReference type="ARBA" id="ARBA00004496"/>
    </source>
</evidence>
<dbReference type="SUPFAM" id="SSF47769">
    <property type="entry name" value="SAM/Pointed domain"/>
    <property type="match status" value="1"/>
</dbReference>
<evidence type="ECO:0000313" key="7">
    <source>
        <dbReference type="EMBL" id="KAK2567679.1"/>
    </source>
</evidence>
<dbReference type="Gene3D" id="1.10.150.50">
    <property type="entry name" value="Transcription Factor, Ets-1"/>
    <property type="match status" value="1"/>
</dbReference>
<keyword evidence="3" id="KW-0963">Cytoplasm</keyword>
<comment type="caution">
    <text evidence="7">The sequence shown here is derived from an EMBL/GenBank/DDBJ whole genome shotgun (WGS) entry which is preliminary data.</text>
</comment>
<dbReference type="PANTHER" id="PTHR12515:SF5">
    <property type="entry name" value="PROTEIN SMAUG"/>
    <property type="match status" value="1"/>
</dbReference>
<keyword evidence="4" id="KW-0694">RNA-binding</keyword>
<feature type="domain" description="SAM" evidence="6">
    <location>
        <begin position="272"/>
        <end position="335"/>
    </location>
</feature>
<reference evidence="7" key="1">
    <citation type="journal article" date="2023" name="G3 (Bethesda)">
        <title>Whole genome assembly and annotation of the endangered Caribbean coral Acropora cervicornis.</title>
        <authorList>
            <person name="Selwyn J.D."/>
            <person name="Vollmer S.V."/>
        </authorList>
    </citation>
    <scope>NUCLEOTIDE SEQUENCE</scope>
    <source>
        <strain evidence="7">K2</strain>
    </source>
</reference>
<dbReference type="InterPro" id="IPR050897">
    <property type="entry name" value="SMAUG/VTS1_RNA-bind"/>
</dbReference>
<evidence type="ECO:0000256" key="2">
    <source>
        <dbReference type="ARBA" id="ARBA00008232"/>
    </source>
</evidence>
<dbReference type="PANTHER" id="PTHR12515">
    <property type="entry name" value="STERILE ALPHA MOTIF DOMAIN CONTAINING PROTEIN 4-RELATED"/>
    <property type="match status" value="1"/>
</dbReference>
<comment type="similarity">
    <text evidence="2">Belongs to the SMAUG family.</text>
</comment>
<gene>
    <name evidence="7" type="ORF">P5673_008535</name>
</gene>
<dbReference type="GO" id="GO:0003729">
    <property type="term" value="F:mRNA binding"/>
    <property type="evidence" value="ECO:0007669"/>
    <property type="project" value="TreeGrafter"/>
</dbReference>
<dbReference type="GO" id="GO:0000289">
    <property type="term" value="P:nuclear-transcribed mRNA poly(A) tail shortening"/>
    <property type="evidence" value="ECO:0007669"/>
    <property type="project" value="TreeGrafter"/>
</dbReference>
<sequence length="591" mass="66729">MRPAHHTLFRDQVSTLVEWFSHWNDCERTIALYTLLMRISTIQAKFLSLILEHTYREDSYEVQVMQKRANDKDFVRNLMYETKEAAVKKLLTHLPLLNPRNDEARYEYLHLLPKILHHSVEHSVHQEECRQLLSLAVVHPAFPPEERNTLHHWLSQLDRSLGFQERQQATNFMTENPDVRPNTGCENLVRQNYRRRMNGWRNQQPLVHGDSGFGGSFESPPTHLSVSPSPRKARSNSLTPPPPGKGRESSLDDHVGKKEIENRPGRSQSFPVDPQTVASIGLWLKHHRLHKYTSLFSNLTYEDMLNLTSEILETKDITTGARKKILLNINKISDRGEILSRLEKDVLVPGKLEEVLSALKELIVMPLKPFDPPLPEASAQASHHSKACTQILVTRVNELECCNFYIQLLDSALNLEAYTPAHKARFQSWRKECLKLVKQLRWHSHDNHPRGWYHHSGDSSGLPAGSGGHNSGDSSGGAAGPSAGSGGPGSHYRGSSRYSANNHSSQLRTSNSAESQMQHKPRLVRAHAVVGRTKSLPIEPTQPPRVALPPQLSADRENIDAGLESLCISVTEHALSDSKEDCVGYSSYYKQ</sequence>
<dbReference type="EMBL" id="JARQWQ010000014">
    <property type="protein sequence ID" value="KAK2567679.1"/>
    <property type="molecule type" value="Genomic_DNA"/>
</dbReference>
<dbReference type="InterPro" id="IPR013761">
    <property type="entry name" value="SAM/pointed_sf"/>
</dbReference>
<feature type="compositionally biased region" description="Gly residues" evidence="5">
    <location>
        <begin position="464"/>
        <end position="489"/>
    </location>
</feature>
<dbReference type="SMART" id="SM00454">
    <property type="entry name" value="SAM"/>
    <property type="match status" value="1"/>
</dbReference>